<dbReference type="SUPFAM" id="SSF54593">
    <property type="entry name" value="Glyoxalase/Bleomycin resistance protein/Dihydroxybiphenyl dioxygenase"/>
    <property type="match status" value="1"/>
</dbReference>
<sequence length="269" mass="28704">MASPRGLDHIVVLVRDLNAAAQAWGALGFQVGRENRHPFGTKNRIVQFPGFFVELLTIADPALVSEHGPRFFSFDAFQRDRLARAGEGPSGLVLESRNAAADAGLFARAGVGDFAPFFFERSGVGADGAAVDVAFELAFAVDAASPDLCFFACEQKRPENFWNAAAQDHPNGASAVAGVILTAENPSDHHVFLRAFTGIDAFRATSSGLAFETPRGEIEVLTPDAVLRRTGVAVEARPELRIAALRLKAPVAARVPPERLTGLTLLLEA</sequence>
<organism evidence="2 3">
    <name type="scientific">Methylopila musalis</name>
    <dbReference type="NCBI Taxonomy" id="1134781"/>
    <lineage>
        <taxon>Bacteria</taxon>
        <taxon>Pseudomonadati</taxon>
        <taxon>Pseudomonadota</taxon>
        <taxon>Alphaproteobacteria</taxon>
        <taxon>Hyphomicrobiales</taxon>
        <taxon>Methylopilaceae</taxon>
        <taxon>Methylopila</taxon>
    </lineage>
</organism>
<evidence type="ECO:0000313" key="3">
    <source>
        <dbReference type="Proteomes" id="UP001597171"/>
    </source>
</evidence>
<dbReference type="PANTHER" id="PTHR40265">
    <property type="entry name" value="BLL2707 PROTEIN"/>
    <property type="match status" value="1"/>
</dbReference>
<feature type="domain" description="Glyoxalase-like" evidence="1">
    <location>
        <begin position="7"/>
        <end position="190"/>
    </location>
</feature>
<protein>
    <submittedName>
        <fullName evidence="2">VOC family protein</fullName>
    </submittedName>
</protein>
<dbReference type="InterPro" id="IPR025870">
    <property type="entry name" value="Glyoxalase-like_dom"/>
</dbReference>
<name>A0ABW3Z652_9HYPH</name>
<dbReference type="Pfam" id="PF13468">
    <property type="entry name" value="Glyoxalase_3"/>
    <property type="match status" value="1"/>
</dbReference>
<gene>
    <name evidence="2" type="ORF">ACFQ4O_06450</name>
</gene>
<dbReference type="Proteomes" id="UP001597171">
    <property type="component" value="Unassembled WGS sequence"/>
</dbReference>
<dbReference type="PANTHER" id="PTHR40265:SF1">
    <property type="entry name" value="GLYOXALASE-LIKE DOMAIN-CONTAINING PROTEIN"/>
    <property type="match status" value="1"/>
</dbReference>
<dbReference type="InterPro" id="IPR029068">
    <property type="entry name" value="Glyas_Bleomycin-R_OHBP_Dase"/>
</dbReference>
<accession>A0ABW3Z652</accession>
<dbReference type="EMBL" id="JBHTMX010000034">
    <property type="protein sequence ID" value="MFD1331639.1"/>
    <property type="molecule type" value="Genomic_DNA"/>
</dbReference>
<comment type="caution">
    <text evidence="2">The sequence shown here is derived from an EMBL/GenBank/DDBJ whole genome shotgun (WGS) entry which is preliminary data.</text>
</comment>
<proteinExistence type="predicted"/>
<evidence type="ECO:0000313" key="2">
    <source>
        <dbReference type="EMBL" id="MFD1331639.1"/>
    </source>
</evidence>
<dbReference type="Gene3D" id="3.10.180.10">
    <property type="entry name" value="2,3-Dihydroxybiphenyl 1,2-Dioxygenase, domain 1"/>
    <property type="match status" value="1"/>
</dbReference>
<keyword evidence="3" id="KW-1185">Reference proteome</keyword>
<reference evidence="3" key="1">
    <citation type="journal article" date="2019" name="Int. J. Syst. Evol. Microbiol.">
        <title>The Global Catalogue of Microorganisms (GCM) 10K type strain sequencing project: providing services to taxonomists for standard genome sequencing and annotation.</title>
        <authorList>
            <consortium name="The Broad Institute Genomics Platform"/>
            <consortium name="The Broad Institute Genome Sequencing Center for Infectious Disease"/>
            <person name="Wu L."/>
            <person name="Ma J."/>
        </authorList>
    </citation>
    <scope>NUCLEOTIDE SEQUENCE [LARGE SCALE GENOMIC DNA]</scope>
    <source>
        <strain evidence="3">CCUG 61696</strain>
    </source>
</reference>
<dbReference type="RefSeq" id="WP_378774849.1">
    <property type="nucleotide sequence ID" value="NZ_JBHTMX010000034.1"/>
</dbReference>
<evidence type="ECO:0000259" key="1">
    <source>
        <dbReference type="Pfam" id="PF13468"/>
    </source>
</evidence>